<dbReference type="PROSITE" id="PS51755">
    <property type="entry name" value="OMPR_PHOB"/>
    <property type="match status" value="1"/>
</dbReference>
<dbReference type="InterPro" id="IPR001867">
    <property type="entry name" value="OmpR/PhoB-type_DNA-bd"/>
</dbReference>
<dbReference type="GO" id="GO:0000160">
    <property type="term" value="P:phosphorelay signal transduction system"/>
    <property type="evidence" value="ECO:0007669"/>
    <property type="project" value="InterPro"/>
</dbReference>
<proteinExistence type="predicted"/>
<dbReference type="InterPro" id="IPR036388">
    <property type="entry name" value="WH-like_DNA-bd_sf"/>
</dbReference>
<organism evidence="2">
    <name type="scientific">Vibrio coralliilyticus</name>
    <dbReference type="NCBI Taxonomy" id="190893"/>
    <lineage>
        <taxon>Bacteria</taxon>
        <taxon>Pseudomonadati</taxon>
        <taxon>Pseudomonadota</taxon>
        <taxon>Gammaproteobacteria</taxon>
        <taxon>Vibrionales</taxon>
        <taxon>Vibrionaceae</taxon>
        <taxon>Vibrio</taxon>
    </lineage>
</organism>
<dbReference type="RefSeq" id="WP_045985579.1">
    <property type="nucleotide sequence ID" value="NZ_CP063053.1"/>
</dbReference>
<name>A0A837G9T5_9VIBR</name>
<dbReference type="SMART" id="SM00862">
    <property type="entry name" value="Trans_reg_C"/>
    <property type="match status" value="1"/>
</dbReference>
<gene>
    <name evidence="2" type="ORF">TW71_08625</name>
</gene>
<comment type="caution">
    <text evidence="2">The sequence shown here is derived from an EMBL/GenBank/DDBJ whole genome shotgun (WGS) entry which is preliminary data.</text>
</comment>
<evidence type="ECO:0000256" key="1">
    <source>
        <dbReference type="ARBA" id="ARBA00023125"/>
    </source>
</evidence>
<accession>A0A837G9T5</accession>
<dbReference type="EMBL" id="JXXR01000008">
    <property type="protein sequence ID" value="KJY74979.1"/>
    <property type="molecule type" value="Genomic_DNA"/>
</dbReference>
<protein>
    <submittedName>
        <fullName evidence="2">Uncharacterized protein</fullName>
    </submittedName>
</protein>
<dbReference type="InterPro" id="IPR016032">
    <property type="entry name" value="Sig_transdc_resp-reg_C-effctor"/>
</dbReference>
<dbReference type="AlphaFoldDB" id="A0A837G9T5"/>
<evidence type="ECO:0000313" key="2">
    <source>
        <dbReference type="EMBL" id="KJY74979.1"/>
    </source>
</evidence>
<dbReference type="CDD" id="cd00383">
    <property type="entry name" value="trans_reg_C"/>
    <property type="match status" value="1"/>
</dbReference>
<keyword evidence="1" id="KW-0238">DNA-binding</keyword>
<dbReference type="GO" id="GO:0003677">
    <property type="term" value="F:DNA binding"/>
    <property type="evidence" value="ECO:0007669"/>
    <property type="project" value="UniProtKB-UniRule"/>
</dbReference>
<sequence>MNCESLWQLYPHAREQLVHVKSLNAKKLKGPECRVLQVLMAHQGKVVSKKELFAQVWGERVVSDNSLTQCIAQLRVALGDSGKEQKFIKTVPSRGYMLFENVVQLAEPETSPSAPVHEALASDTAPEPQTPPAPQAHHYRQQFKALAALMLAVVCLFQAAQTVHRWTFAWNVPLDRWSTHTRGERTFFHLDNPASQALYRYFSTGSTHLNDSSVTELLISTGVSNYYVSCVYRCDITGDQEVKNFTFSLQENFYFIGGMVRDVCQ</sequence>
<dbReference type="SUPFAM" id="SSF46894">
    <property type="entry name" value="C-terminal effector domain of the bipartite response regulators"/>
    <property type="match status" value="1"/>
</dbReference>
<dbReference type="Pfam" id="PF00486">
    <property type="entry name" value="Trans_reg_C"/>
    <property type="match status" value="1"/>
</dbReference>
<dbReference type="Gene3D" id="1.10.10.10">
    <property type="entry name" value="Winged helix-like DNA-binding domain superfamily/Winged helix DNA-binding domain"/>
    <property type="match status" value="1"/>
</dbReference>
<dbReference type="GO" id="GO:0006355">
    <property type="term" value="P:regulation of DNA-templated transcription"/>
    <property type="evidence" value="ECO:0007669"/>
    <property type="project" value="InterPro"/>
</dbReference>
<reference evidence="2" key="1">
    <citation type="journal article" date="2015" name="BMC Genomics">
        <title>Genome mining reveals unlocked bioactive potential of marine Gram-negative bacteria.</title>
        <authorList>
            <person name="Machado H."/>
            <person name="Sonnenschein E.C."/>
            <person name="Melchiorsen J."/>
            <person name="Gram L."/>
        </authorList>
    </citation>
    <scope>NUCLEOTIDE SEQUENCE</scope>
    <source>
        <strain evidence="2">S2052</strain>
    </source>
</reference>